<feature type="domain" description="Isochorismatase-like" evidence="3">
    <location>
        <begin position="13"/>
        <end position="166"/>
    </location>
</feature>
<dbReference type="SUPFAM" id="SSF52499">
    <property type="entry name" value="Isochorismatase-like hydrolases"/>
    <property type="match status" value="1"/>
</dbReference>
<evidence type="ECO:0000256" key="2">
    <source>
        <dbReference type="ARBA" id="ARBA00040688"/>
    </source>
</evidence>
<dbReference type="InterPro" id="IPR036380">
    <property type="entry name" value="Isochorismatase-like_sf"/>
</dbReference>
<dbReference type="Proteomes" id="UP000594262">
    <property type="component" value="Unplaced"/>
</dbReference>
<protein>
    <recommendedName>
        <fullName evidence="2">Isochorismatase domain-containing protein 1</fullName>
    </recommendedName>
</protein>
<dbReference type="RefSeq" id="XP_066920960.1">
    <property type="nucleotide sequence ID" value="XM_067064859.1"/>
</dbReference>
<dbReference type="FunFam" id="3.40.50.850:FF:000001">
    <property type="entry name" value="Isochorismatase domain-containing protein 1"/>
    <property type="match status" value="1"/>
</dbReference>
<dbReference type="CDD" id="cd01012">
    <property type="entry name" value="YcaC_related"/>
    <property type="match status" value="1"/>
</dbReference>
<accession>A0A7M6DQH9</accession>
<dbReference type="InterPro" id="IPR000868">
    <property type="entry name" value="Isochorismatase-like_dom"/>
</dbReference>
<dbReference type="Gene3D" id="3.40.50.850">
    <property type="entry name" value="Isochorismatase-like"/>
    <property type="match status" value="1"/>
</dbReference>
<dbReference type="PANTHER" id="PTHR14119">
    <property type="entry name" value="HYDROLASE"/>
    <property type="match status" value="1"/>
</dbReference>
<dbReference type="AlphaFoldDB" id="A0A7M6DQH9"/>
<evidence type="ECO:0000313" key="4">
    <source>
        <dbReference type="EnsemblMetazoa" id="CLYHEMP022523.1"/>
    </source>
</evidence>
<keyword evidence="5" id="KW-1185">Reference proteome</keyword>
<sequence>MSQKIGKLMQNNTAFFLCDIQDKFRNSITYFPEIVIVAQRLLKAAKILNVPVVATEQYPRGLGNTVPELAEILKENENAKVYDKTLFSMCTDNIMTDLRSKVPDLKSVVLFGIEAHVCVQQTALELLDQGLEVHLIADSTSSRSMTDRMFTFERIRQAGGFITTSESLLFMLLKDAKHPNFKEVQKLIIESAPYQGLVPKL</sequence>
<dbReference type="EnsemblMetazoa" id="CLYHEMT022523.1">
    <property type="protein sequence ID" value="CLYHEMP022523.1"/>
    <property type="gene ID" value="CLYHEMG022523"/>
</dbReference>
<evidence type="ECO:0000259" key="3">
    <source>
        <dbReference type="Pfam" id="PF00857"/>
    </source>
</evidence>
<dbReference type="PANTHER" id="PTHR14119:SF17">
    <property type="entry name" value="ISOCHORISMATASE DOMAIN-CONTAINING PROTEIN 1"/>
    <property type="match status" value="1"/>
</dbReference>
<dbReference type="GeneID" id="136808325"/>
<dbReference type="Pfam" id="PF00857">
    <property type="entry name" value="Isochorismatase"/>
    <property type="match status" value="1"/>
</dbReference>
<proteinExistence type="inferred from homology"/>
<reference evidence="4" key="1">
    <citation type="submission" date="2021-01" db="UniProtKB">
        <authorList>
            <consortium name="EnsemblMetazoa"/>
        </authorList>
    </citation>
    <scope>IDENTIFICATION</scope>
</reference>
<organism evidence="4 5">
    <name type="scientific">Clytia hemisphaerica</name>
    <dbReference type="NCBI Taxonomy" id="252671"/>
    <lineage>
        <taxon>Eukaryota</taxon>
        <taxon>Metazoa</taxon>
        <taxon>Cnidaria</taxon>
        <taxon>Hydrozoa</taxon>
        <taxon>Hydroidolina</taxon>
        <taxon>Leptothecata</taxon>
        <taxon>Obeliida</taxon>
        <taxon>Clytiidae</taxon>
        <taxon>Clytia</taxon>
    </lineage>
</organism>
<comment type="similarity">
    <text evidence="1">Belongs to the isochorismatase family.</text>
</comment>
<name>A0A7M6DQH9_9CNID</name>
<evidence type="ECO:0000256" key="1">
    <source>
        <dbReference type="ARBA" id="ARBA00006336"/>
    </source>
</evidence>
<dbReference type="InterPro" id="IPR050993">
    <property type="entry name" value="Isochorismatase_domain"/>
</dbReference>
<dbReference type="OrthoDB" id="269496at2759"/>
<evidence type="ECO:0000313" key="5">
    <source>
        <dbReference type="Proteomes" id="UP000594262"/>
    </source>
</evidence>